<evidence type="ECO:0000313" key="5">
    <source>
        <dbReference type="EMBL" id="KGX89077.1"/>
    </source>
</evidence>
<dbReference type="AlphaFoldDB" id="A0A0A5HZQ3"/>
<evidence type="ECO:0000256" key="2">
    <source>
        <dbReference type="SAM" id="MobiDB-lite"/>
    </source>
</evidence>
<comment type="similarity">
    <text evidence="1">Belongs to the DnaB/DnaD family.</text>
</comment>
<dbReference type="InterPro" id="IPR058660">
    <property type="entry name" value="WHD_DnaB"/>
</dbReference>
<feature type="compositionally biased region" description="Basic and acidic residues" evidence="2">
    <location>
        <begin position="420"/>
        <end position="438"/>
    </location>
</feature>
<evidence type="ECO:0000259" key="4">
    <source>
        <dbReference type="Pfam" id="PF25888"/>
    </source>
</evidence>
<comment type="caution">
    <text evidence="5">The sequence shown here is derived from an EMBL/GenBank/DDBJ whole genome shotgun (WGS) entry which is preliminary data.</text>
</comment>
<feature type="domain" description="DnaB/C C-terminal" evidence="3">
    <location>
        <begin position="333"/>
        <end position="396"/>
    </location>
</feature>
<evidence type="ECO:0000256" key="1">
    <source>
        <dbReference type="ARBA" id="ARBA00093462"/>
    </source>
</evidence>
<evidence type="ECO:0000313" key="6">
    <source>
        <dbReference type="Proteomes" id="UP000030401"/>
    </source>
</evidence>
<dbReference type="STRING" id="1385512.N784_01760"/>
<feature type="region of interest" description="Disordered" evidence="2">
    <location>
        <begin position="409"/>
        <end position="455"/>
    </location>
</feature>
<proteinExistence type="inferred from homology"/>
<organism evidence="5 6">
    <name type="scientific">Pontibacillus litoralis JSM 072002</name>
    <dbReference type="NCBI Taxonomy" id="1385512"/>
    <lineage>
        <taxon>Bacteria</taxon>
        <taxon>Bacillati</taxon>
        <taxon>Bacillota</taxon>
        <taxon>Bacilli</taxon>
        <taxon>Bacillales</taxon>
        <taxon>Bacillaceae</taxon>
        <taxon>Pontibacillus</taxon>
    </lineage>
</organism>
<dbReference type="InterPro" id="IPR006343">
    <property type="entry name" value="DnaB/C_C"/>
</dbReference>
<dbReference type="RefSeq" id="WP_036831396.1">
    <property type="nucleotide sequence ID" value="NZ_AVPG01000001.1"/>
</dbReference>
<keyword evidence="6" id="KW-1185">Reference proteome</keyword>
<dbReference type="Pfam" id="PF25888">
    <property type="entry name" value="WHD_DnaB"/>
    <property type="match status" value="1"/>
</dbReference>
<accession>A0A0A5HZQ3</accession>
<dbReference type="eggNOG" id="COG3611">
    <property type="taxonomic scope" value="Bacteria"/>
</dbReference>
<evidence type="ECO:0000259" key="3">
    <source>
        <dbReference type="Pfam" id="PF07261"/>
    </source>
</evidence>
<feature type="compositionally biased region" description="Basic residues" evidence="2">
    <location>
        <begin position="410"/>
        <end position="419"/>
    </location>
</feature>
<dbReference type="EMBL" id="AVPG01000001">
    <property type="protein sequence ID" value="KGX89077.1"/>
    <property type="molecule type" value="Genomic_DNA"/>
</dbReference>
<feature type="domain" description="Replicative helicase loading/DNA remodeling protein DnaB N-terminal winged helix" evidence="4">
    <location>
        <begin position="13"/>
        <end position="245"/>
    </location>
</feature>
<gene>
    <name evidence="5" type="ORF">N784_01760</name>
</gene>
<reference evidence="5 6" key="1">
    <citation type="submission" date="2013-08" db="EMBL/GenBank/DDBJ databases">
        <authorList>
            <person name="Huang J."/>
            <person name="Wang G."/>
        </authorList>
    </citation>
    <scope>NUCLEOTIDE SEQUENCE [LARGE SCALE GENOMIC DNA]</scope>
    <source>
        <strain evidence="5 6">JSM 072002</strain>
    </source>
</reference>
<dbReference type="Proteomes" id="UP000030401">
    <property type="component" value="Unassembled WGS sequence"/>
</dbReference>
<sequence>MKHTNIGKLLPVDGFIVQPPSLLTVNMSTSLTHFYQPLVGIAAISLYQTLLSEQPVFQGDMEPRTHHVLMNYLHLPLDEVYEARQRLEAIGLMRTFQSQEENGTVYTYVLLRPFTPAEFLDDAMLSLLLHHHLGNDKYERLKKAFYVKPVVNRKAEEVTSTFEDIFTMRDITQHMPPTLGESSMQQTVHTNTTGVNIQTDVIDMNMLKHTLQQRMLPVEVIFTEKNKKVFNQLASLYNLATYEVEKAIQWSLNDANELMINEFKEACHDIYQSKQSSGSIHLTNHRDTWKASKTEEQQTKNVEQSDQKEDMLINHLEQISPRQLLVDLSDGAEPTQKELKMIRDIMTQQGLTPGVMNVLIHYVLLKTDMKLSKPYMETIASHWSRLKVKNVRQAMDVAKKENQKYQQLATKRKNNNNRKQKQDIVPDWFNDHQKEKKQAYAKTNSTKKKTDEEIEREKQALAEALQNMDD</sequence>
<dbReference type="Pfam" id="PF07261">
    <property type="entry name" value="DnaB_2"/>
    <property type="match status" value="1"/>
</dbReference>
<name>A0A0A5HZQ3_9BACI</name>
<protein>
    <submittedName>
        <fullName evidence="5">Chromosome replication initiation</fullName>
    </submittedName>
</protein>